<name>A0ABP5GHA8_9ACTN</name>
<dbReference type="SUPFAM" id="SSF52402">
    <property type="entry name" value="Adenine nucleotide alpha hydrolases-like"/>
    <property type="match status" value="1"/>
</dbReference>
<dbReference type="EMBL" id="BAAAQN010000041">
    <property type="protein sequence ID" value="GAA2046512.1"/>
    <property type="molecule type" value="Genomic_DNA"/>
</dbReference>
<proteinExistence type="predicted"/>
<organism evidence="1 2">
    <name type="scientific">Catenulispora yoronensis</name>
    <dbReference type="NCBI Taxonomy" id="450799"/>
    <lineage>
        <taxon>Bacteria</taxon>
        <taxon>Bacillati</taxon>
        <taxon>Actinomycetota</taxon>
        <taxon>Actinomycetes</taxon>
        <taxon>Catenulisporales</taxon>
        <taxon>Catenulisporaceae</taxon>
        <taxon>Catenulispora</taxon>
    </lineage>
</organism>
<keyword evidence="2" id="KW-1185">Reference proteome</keyword>
<sequence>MLSFDVDLSAPGVHEWIWDGQQWACQAGWIRPYAHPALTATTDTRGSHTTFTVAENGEGGDFVSLDVGRTTARVQAGTLGRAPVYIRHRDGRLTGSWQITDLMDQLPAGSLNERAIARALTRRHRYSADTLFPDIIRLTERATVAAGAVGIEVAYPEPIAHPFRRALKAGVDPTDVFARLTFDHLINRGVQAVELSGGVDSGVVAYDVFRATGAQVLSFGLIMPGAHQQAQKERRAAICAAFYLADTEVQAERNLPFGPGRRLALHDPSSSYYCEAFDVLAETAAAAGVRTMATGFGGDELMACATDTRAIPTETRVPAWLGGKARAALEWIDDNGAPSAHLSHSTLTALSSHAPGMLSAGIWQVAPLADPRLMRLCRQLPETWVVGKRLIRERLSHELDPAIAGTPSPESFRPLMQRALTRFGLPLLETFLKQGMLLADLGFVEPLVLQAAIGTGRRTKNIDSQLADVIRLELGLRKLWSQP</sequence>
<comment type="caution">
    <text evidence="1">The sequence shown here is derived from an EMBL/GenBank/DDBJ whole genome shotgun (WGS) entry which is preliminary data.</text>
</comment>
<dbReference type="InterPro" id="IPR014729">
    <property type="entry name" value="Rossmann-like_a/b/a_fold"/>
</dbReference>
<dbReference type="Proteomes" id="UP001500751">
    <property type="component" value="Unassembled WGS sequence"/>
</dbReference>
<evidence type="ECO:0000313" key="1">
    <source>
        <dbReference type="EMBL" id="GAA2046512.1"/>
    </source>
</evidence>
<dbReference type="Gene3D" id="3.40.50.620">
    <property type="entry name" value="HUPs"/>
    <property type="match status" value="1"/>
</dbReference>
<reference evidence="2" key="1">
    <citation type="journal article" date="2019" name="Int. J. Syst. Evol. Microbiol.">
        <title>The Global Catalogue of Microorganisms (GCM) 10K type strain sequencing project: providing services to taxonomists for standard genome sequencing and annotation.</title>
        <authorList>
            <consortium name="The Broad Institute Genomics Platform"/>
            <consortium name="The Broad Institute Genome Sequencing Center for Infectious Disease"/>
            <person name="Wu L."/>
            <person name="Ma J."/>
        </authorList>
    </citation>
    <scope>NUCLEOTIDE SEQUENCE [LARGE SCALE GENOMIC DNA]</scope>
    <source>
        <strain evidence="2">JCM 16014</strain>
    </source>
</reference>
<accession>A0ABP5GHA8</accession>
<gene>
    <name evidence="1" type="ORF">GCM10009839_58620</name>
</gene>
<protein>
    <submittedName>
        <fullName evidence="1">Asparagine synthase</fullName>
    </submittedName>
</protein>
<evidence type="ECO:0000313" key="2">
    <source>
        <dbReference type="Proteomes" id="UP001500751"/>
    </source>
</evidence>